<dbReference type="Pfam" id="PF25331">
    <property type="entry name" value="C2_Mug190_3rd"/>
    <property type="match status" value="1"/>
</dbReference>
<reference evidence="14 15" key="1">
    <citation type="journal article" date="2018" name="Nat. Ecol. Evol.">
        <title>Pezizomycetes genomes reveal the molecular basis of ectomycorrhizal truffle lifestyle.</title>
        <authorList>
            <person name="Murat C."/>
            <person name="Payen T."/>
            <person name="Noel B."/>
            <person name="Kuo A."/>
            <person name="Morin E."/>
            <person name="Chen J."/>
            <person name="Kohler A."/>
            <person name="Krizsan K."/>
            <person name="Balestrini R."/>
            <person name="Da Silva C."/>
            <person name="Montanini B."/>
            <person name="Hainaut M."/>
            <person name="Levati E."/>
            <person name="Barry K.W."/>
            <person name="Belfiori B."/>
            <person name="Cichocki N."/>
            <person name="Clum A."/>
            <person name="Dockter R.B."/>
            <person name="Fauchery L."/>
            <person name="Guy J."/>
            <person name="Iotti M."/>
            <person name="Le Tacon F."/>
            <person name="Lindquist E.A."/>
            <person name="Lipzen A."/>
            <person name="Malagnac F."/>
            <person name="Mello A."/>
            <person name="Molinier V."/>
            <person name="Miyauchi S."/>
            <person name="Poulain J."/>
            <person name="Riccioni C."/>
            <person name="Rubini A."/>
            <person name="Sitrit Y."/>
            <person name="Splivallo R."/>
            <person name="Traeger S."/>
            <person name="Wang M."/>
            <person name="Zifcakova L."/>
            <person name="Wipf D."/>
            <person name="Zambonelli A."/>
            <person name="Paolocci F."/>
            <person name="Nowrousian M."/>
            <person name="Ottonello S."/>
            <person name="Baldrian P."/>
            <person name="Spatafora J.W."/>
            <person name="Henrissat B."/>
            <person name="Nagy L.G."/>
            <person name="Aury J.M."/>
            <person name="Wincker P."/>
            <person name="Grigoriev I.V."/>
            <person name="Bonfante P."/>
            <person name="Martin F.M."/>
        </authorList>
    </citation>
    <scope>NUCLEOTIDE SEQUENCE [LARGE SCALE GENOMIC DNA]</scope>
    <source>
        <strain evidence="14 15">CCBAS932</strain>
    </source>
</reference>
<keyword evidence="6" id="KW-0256">Endoplasmic reticulum</keyword>
<feature type="compositionally biased region" description="Basic and acidic residues" evidence="11">
    <location>
        <begin position="25"/>
        <end position="46"/>
    </location>
</feature>
<keyword evidence="7" id="KW-1133">Transmembrane helix</keyword>
<dbReference type="CDD" id="cd04041">
    <property type="entry name" value="C2A_fungal"/>
    <property type="match status" value="1"/>
</dbReference>
<feature type="domain" description="SMP-LTD" evidence="13">
    <location>
        <begin position="235"/>
        <end position="462"/>
    </location>
</feature>
<dbReference type="SMART" id="SM00239">
    <property type="entry name" value="C2"/>
    <property type="match status" value="2"/>
</dbReference>
<dbReference type="PANTHER" id="PTHR47348:SF3">
    <property type="entry name" value="MEIOTICALLY UP-REGULATED GENE 190 PROTEIN"/>
    <property type="match status" value="1"/>
</dbReference>
<name>A0A3N4KCS2_9PEZI</name>
<keyword evidence="3" id="KW-0597">Phosphoprotein</keyword>
<proteinExistence type="predicted"/>
<dbReference type="PROSITE" id="PS51847">
    <property type="entry name" value="SMP"/>
    <property type="match status" value="1"/>
</dbReference>
<gene>
    <name evidence="14" type="ORF">P167DRAFT_512393</name>
</gene>
<feature type="domain" description="C2" evidence="12">
    <location>
        <begin position="645"/>
        <end position="790"/>
    </location>
</feature>
<dbReference type="PANTHER" id="PTHR47348">
    <property type="entry name" value="MEIOTICALLY UP-REGULATED GENE 190 PROTEIN"/>
    <property type="match status" value="1"/>
</dbReference>
<feature type="compositionally biased region" description="Polar residues" evidence="11">
    <location>
        <begin position="1077"/>
        <end position="1096"/>
    </location>
</feature>
<evidence type="ECO:0000256" key="5">
    <source>
        <dbReference type="ARBA" id="ARBA00022737"/>
    </source>
</evidence>
<dbReference type="PROSITE" id="PS50004">
    <property type="entry name" value="C2"/>
    <property type="match status" value="2"/>
</dbReference>
<dbReference type="InterPro" id="IPR037767">
    <property type="entry name" value="C2A_Mug190-like"/>
</dbReference>
<evidence type="ECO:0000313" key="14">
    <source>
        <dbReference type="EMBL" id="RPB08324.1"/>
    </source>
</evidence>
<feature type="compositionally biased region" description="Polar residues" evidence="11">
    <location>
        <begin position="52"/>
        <end position="62"/>
    </location>
</feature>
<feature type="compositionally biased region" description="Acidic residues" evidence="11">
    <location>
        <begin position="1100"/>
        <end position="1112"/>
    </location>
</feature>
<dbReference type="Proteomes" id="UP000277580">
    <property type="component" value="Unassembled WGS sequence"/>
</dbReference>
<evidence type="ECO:0000256" key="7">
    <source>
        <dbReference type="ARBA" id="ARBA00022989"/>
    </source>
</evidence>
<feature type="region of interest" description="Disordered" evidence="11">
    <location>
        <begin position="1070"/>
        <end position="1162"/>
    </location>
</feature>
<keyword evidence="9" id="KW-0446">Lipid-binding</keyword>
<dbReference type="GO" id="GO:0005789">
    <property type="term" value="C:endoplasmic reticulum membrane"/>
    <property type="evidence" value="ECO:0007669"/>
    <property type="project" value="UniProtKB-SubCell"/>
</dbReference>
<sequence length="1202" mass="133804">MTSNKPYSGSNPIPKVSDFLRETAERVEGQQKDEQAQIARERKGVEQGEGSQGNRRTVTDPTTGKEVVIEDTNESFLNAAKRNDVVVPNANLTDRKDIGDPQAKHSSPTQSQEEYAKTQDVTAPPAPIAPGTTSDVPIHGEKTNILFHPTPSLSLRGTVFHDLEKRATTLCGILFVSIVVLGRILTQGSIIGLLIVAAGVSSYIFYWTKNLVEESANVDWETEKRRGQTAVANLIPESVEWMNTLLGLGWNLVNPEMFSSVADLLEDVMQASVPGVIENVRVADISQGSNPLRILSLRALPDVEVADLKRAATSERGGKDQQQRLAEEEGGEVYNLEASFAYHAAPTEGRGVSKKAKNMHLQVEFYLGIKGLFGVPVPIWVELKSLVGTVRLRLQLTPDPPFLRTLTFTLMGTPQVAVSCIPMVEWGINVLNLPVISQFVNASIATAANEYVAPKSMSLEIGKMLLGDDVKKEVDTVGILWVRIKKAVGLSKQDKRGSSDAYITLAYSKYEKPMYSTRVIVDDLNPIWEESTALLVKADHIKANEALSVELWDSDRLTADDMVGKVEIPLRDLMLNPGRMHEQVSTLTGAESGTSMPGKLYWEVGFFGKPDFRPALRTSGKDVNLPDQLKDRPELQDDQGVLENTLEDAVMHTPPDPLFPSGIVSLVVHQIVNLEIRDLTGNYGNRKNGKEYSPGMETGEIKQEEGGKLPSAYCTIAINDQLVYRTRSKVVSSKPIFNAGTERFIRDWRSAIITVTVRDQRYREHDPILGVVPLKLSDILQTNSEVTRWFPLDGGIGFGRIRLSLLFRSVELTLPRQITGWDVGTFEFTSETLIAESYPTVAKIKLRTGGSTGLIPRKNGAKTQTGAIEWALVRGKKEKQHRIRLPVRHRYMSPITFDFYDSSHNPTSRGPDAHATLWLDKLVDNEPTPIRIPIFKTSNSQRFTQNRIESVEDDPSIDLQQVGTLVFSGRFKAGMDEDHERFATDNDSRETFETWAACRSEGIRGTIVHKETNPIIDELHDNSISQMRGDLADFDKGPKDVDETNRLTDRYGKDWAGVFEAGKRDLAPESRYRTTDFNENPNQRGVQPYSSLITNRSDYSDSDTDSDSDSEASSDSSYHHVTTVSPPSTEEEPTNSGSMNPIKSIKAYRENQKTTHRKHRGLMQWKPMRSIAFAKDEMKFAGRKLKAKTKLTGREPDVETEV</sequence>
<evidence type="ECO:0000259" key="12">
    <source>
        <dbReference type="PROSITE" id="PS50004"/>
    </source>
</evidence>
<comment type="subcellular location">
    <subcellularLocation>
        <location evidence="1">Endoplasmic reticulum membrane</location>
    </subcellularLocation>
</comment>
<evidence type="ECO:0000256" key="11">
    <source>
        <dbReference type="SAM" id="MobiDB-lite"/>
    </source>
</evidence>
<keyword evidence="15" id="KW-1185">Reference proteome</keyword>
<evidence type="ECO:0000256" key="9">
    <source>
        <dbReference type="ARBA" id="ARBA00023121"/>
    </source>
</evidence>
<keyword evidence="2" id="KW-0813">Transport</keyword>
<dbReference type="STRING" id="1392247.A0A3N4KCS2"/>
<dbReference type="OrthoDB" id="419768at2759"/>
<evidence type="ECO:0000256" key="10">
    <source>
        <dbReference type="ARBA" id="ARBA00023136"/>
    </source>
</evidence>
<dbReference type="InterPro" id="IPR037765">
    <property type="entry name" value="C2B_Tricalbin"/>
</dbReference>
<dbReference type="Pfam" id="PF00168">
    <property type="entry name" value="C2"/>
    <property type="match status" value="2"/>
</dbReference>
<evidence type="ECO:0000256" key="8">
    <source>
        <dbReference type="ARBA" id="ARBA00023055"/>
    </source>
</evidence>
<evidence type="ECO:0000256" key="6">
    <source>
        <dbReference type="ARBA" id="ARBA00022824"/>
    </source>
</evidence>
<dbReference type="InterPro" id="IPR035892">
    <property type="entry name" value="C2_domain_sf"/>
</dbReference>
<feature type="compositionally biased region" description="Basic and acidic residues" evidence="11">
    <location>
        <begin position="93"/>
        <end position="103"/>
    </location>
</feature>
<dbReference type="AlphaFoldDB" id="A0A3N4KCS2"/>
<keyword evidence="10" id="KW-0472">Membrane</keyword>
<evidence type="ECO:0000256" key="3">
    <source>
        <dbReference type="ARBA" id="ARBA00022553"/>
    </source>
</evidence>
<feature type="compositionally biased region" description="Polar residues" evidence="11">
    <location>
        <begin position="1119"/>
        <end position="1141"/>
    </location>
</feature>
<evidence type="ECO:0000256" key="2">
    <source>
        <dbReference type="ARBA" id="ARBA00022448"/>
    </source>
</evidence>
<evidence type="ECO:0000259" key="13">
    <source>
        <dbReference type="PROSITE" id="PS51847"/>
    </source>
</evidence>
<evidence type="ECO:0000256" key="1">
    <source>
        <dbReference type="ARBA" id="ARBA00004586"/>
    </source>
</evidence>
<feature type="region of interest" description="Disordered" evidence="11">
    <location>
        <begin position="25"/>
        <end position="71"/>
    </location>
</feature>
<dbReference type="EMBL" id="ML119165">
    <property type="protein sequence ID" value="RPB08324.1"/>
    <property type="molecule type" value="Genomic_DNA"/>
</dbReference>
<dbReference type="InterPro" id="IPR057349">
    <property type="entry name" value="C2_Mug190_3rd"/>
</dbReference>
<protein>
    <recommendedName>
        <fullName evidence="16">C2 domain protein</fullName>
    </recommendedName>
</protein>
<dbReference type="CDD" id="cd04052">
    <property type="entry name" value="C2B_Tricalbin-like"/>
    <property type="match status" value="1"/>
</dbReference>
<keyword evidence="5" id="KW-0677">Repeat</keyword>
<dbReference type="SUPFAM" id="SSF49562">
    <property type="entry name" value="C2 domain (Calcium/lipid-binding domain, CaLB)"/>
    <property type="match status" value="2"/>
</dbReference>
<feature type="domain" description="C2" evidence="12">
    <location>
        <begin position="460"/>
        <end position="585"/>
    </location>
</feature>
<keyword evidence="4" id="KW-0812">Transmembrane</keyword>
<dbReference type="GO" id="GO:0006869">
    <property type="term" value="P:lipid transport"/>
    <property type="evidence" value="ECO:0007669"/>
    <property type="project" value="UniProtKB-KW"/>
</dbReference>
<evidence type="ECO:0008006" key="16">
    <source>
        <dbReference type="Google" id="ProtNLM"/>
    </source>
</evidence>
<organism evidence="14 15">
    <name type="scientific">Morchella conica CCBAS932</name>
    <dbReference type="NCBI Taxonomy" id="1392247"/>
    <lineage>
        <taxon>Eukaryota</taxon>
        <taxon>Fungi</taxon>
        <taxon>Dikarya</taxon>
        <taxon>Ascomycota</taxon>
        <taxon>Pezizomycotina</taxon>
        <taxon>Pezizomycetes</taxon>
        <taxon>Pezizales</taxon>
        <taxon>Morchellaceae</taxon>
        <taxon>Morchella</taxon>
    </lineage>
</organism>
<dbReference type="InterPro" id="IPR031468">
    <property type="entry name" value="SMP_LBD"/>
</dbReference>
<dbReference type="InterPro" id="IPR000008">
    <property type="entry name" value="C2_dom"/>
</dbReference>
<dbReference type="Pfam" id="PF25669">
    <property type="entry name" value="SMP_MUG190-like"/>
    <property type="match status" value="1"/>
</dbReference>
<accession>A0A3N4KCS2</accession>
<evidence type="ECO:0000256" key="4">
    <source>
        <dbReference type="ARBA" id="ARBA00022692"/>
    </source>
</evidence>
<dbReference type="Gene3D" id="2.60.40.150">
    <property type="entry name" value="C2 domain"/>
    <property type="match status" value="2"/>
</dbReference>
<dbReference type="GO" id="GO:0008289">
    <property type="term" value="F:lipid binding"/>
    <property type="evidence" value="ECO:0007669"/>
    <property type="project" value="UniProtKB-KW"/>
</dbReference>
<keyword evidence="8" id="KW-0445">Lipid transport</keyword>
<dbReference type="CDD" id="cd21676">
    <property type="entry name" value="SMP_Mug190"/>
    <property type="match status" value="1"/>
</dbReference>
<evidence type="ECO:0000313" key="15">
    <source>
        <dbReference type="Proteomes" id="UP000277580"/>
    </source>
</evidence>
<dbReference type="InParanoid" id="A0A3N4KCS2"/>
<dbReference type="GO" id="GO:0061817">
    <property type="term" value="P:endoplasmic reticulum-plasma membrane tethering"/>
    <property type="evidence" value="ECO:0007669"/>
    <property type="project" value="InterPro"/>
</dbReference>
<feature type="region of interest" description="Disordered" evidence="11">
    <location>
        <begin position="92"/>
        <end position="135"/>
    </location>
</feature>
<feature type="compositionally biased region" description="Polar residues" evidence="11">
    <location>
        <begin position="104"/>
        <end position="113"/>
    </location>
</feature>